<gene>
    <name evidence="6" type="ORF">JCM17846_09900</name>
</gene>
<sequence>MARIIMQGLLCFAICGYAALFPGHPAWASIALENKLAEHILSQQDNMLDADETLIVRVASQGITEAMHIQQIDYDRASGRFSALIDTGGHLARIYGRAYVEKPAIVPNRTIRPGEMITAADLVREPLRLSDISPDAVLDGRDLIGQEARRALPAGRPIEAHQIGARTIVSRNSLVEISYHSAQMKITGKGRALSDGGMHEMVQVMNIASKKVIEARIIGHGHVEVSF</sequence>
<dbReference type="RefSeq" id="WP_052370682.1">
    <property type="nucleotide sequence ID" value="NZ_BKCN01000003.1"/>
</dbReference>
<accession>A0A5A7N5A2</accession>
<dbReference type="GO" id="GO:0042597">
    <property type="term" value="C:periplasmic space"/>
    <property type="evidence" value="ECO:0007669"/>
    <property type="project" value="UniProtKB-SubCell"/>
</dbReference>
<dbReference type="GO" id="GO:0044780">
    <property type="term" value="P:bacterial-type flagellum assembly"/>
    <property type="evidence" value="ECO:0007669"/>
    <property type="project" value="InterPro"/>
</dbReference>
<dbReference type="Pfam" id="PF13144">
    <property type="entry name" value="ChapFlgA"/>
    <property type="match status" value="1"/>
</dbReference>
<comment type="similarity">
    <text evidence="4">Belongs to the FlgA family.</text>
</comment>
<keyword evidence="3 4" id="KW-0574">Periplasm</keyword>
<keyword evidence="4" id="KW-1005">Bacterial flagellum biogenesis</keyword>
<dbReference type="SMART" id="SM00858">
    <property type="entry name" value="SAF"/>
    <property type="match status" value="1"/>
</dbReference>
<dbReference type="Gene3D" id="2.30.30.760">
    <property type="match status" value="1"/>
</dbReference>
<comment type="caution">
    <text evidence="6">The sequence shown here is derived from an EMBL/GenBank/DDBJ whole genome shotgun (WGS) entry which is preliminary data.</text>
</comment>
<keyword evidence="7" id="KW-1185">Reference proteome</keyword>
<comment type="subcellular location">
    <subcellularLocation>
        <location evidence="1 4">Periplasm</location>
    </subcellularLocation>
</comment>
<evidence type="ECO:0000313" key="7">
    <source>
        <dbReference type="Proteomes" id="UP000324996"/>
    </source>
</evidence>
<dbReference type="AlphaFoldDB" id="A0A5A7N5A2"/>
<evidence type="ECO:0000256" key="2">
    <source>
        <dbReference type="ARBA" id="ARBA00022729"/>
    </source>
</evidence>
<dbReference type="InterPro" id="IPR013974">
    <property type="entry name" value="SAF"/>
</dbReference>
<keyword evidence="2" id="KW-0732">Signal</keyword>
<evidence type="ECO:0000256" key="3">
    <source>
        <dbReference type="ARBA" id="ARBA00022764"/>
    </source>
</evidence>
<dbReference type="InterPro" id="IPR017585">
    <property type="entry name" value="SAF_FlgA"/>
</dbReference>
<evidence type="ECO:0000313" key="6">
    <source>
        <dbReference type="EMBL" id="GER03308.1"/>
    </source>
</evidence>
<feature type="domain" description="SAF" evidence="5">
    <location>
        <begin position="102"/>
        <end position="164"/>
    </location>
</feature>
<proteinExistence type="inferred from homology"/>
<dbReference type="InterPro" id="IPR039246">
    <property type="entry name" value="Flagellar_FlgA"/>
</dbReference>
<dbReference type="NCBIfam" id="TIGR03170">
    <property type="entry name" value="flgA_cterm"/>
    <property type="match status" value="1"/>
</dbReference>
<dbReference type="CDD" id="cd11614">
    <property type="entry name" value="SAF_CpaB_FlgA_like"/>
    <property type="match status" value="1"/>
</dbReference>
<evidence type="ECO:0000256" key="1">
    <source>
        <dbReference type="ARBA" id="ARBA00004418"/>
    </source>
</evidence>
<comment type="function">
    <text evidence="4">Involved in the assembly process of the P-ring formation. It may associate with FlgF on the rod constituting a structure essential for the P-ring assembly or may act as a modulator protein for the P-ring assembly.</text>
</comment>
<organism evidence="6 7">
    <name type="scientific">Iodidimonas nitroreducens</name>
    <dbReference type="NCBI Taxonomy" id="1236968"/>
    <lineage>
        <taxon>Bacteria</taxon>
        <taxon>Pseudomonadati</taxon>
        <taxon>Pseudomonadota</taxon>
        <taxon>Alphaproteobacteria</taxon>
        <taxon>Iodidimonadales</taxon>
        <taxon>Iodidimonadaceae</taxon>
        <taxon>Iodidimonas</taxon>
    </lineage>
</organism>
<protein>
    <recommendedName>
        <fullName evidence="4">Flagella basal body P-ring formation protein FlgA</fullName>
    </recommendedName>
</protein>
<dbReference type="Proteomes" id="UP000324996">
    <property type="component" value="Unassembled WGS sequence"/>
</dbReference>
<dbReference type="PANTHER" id="PTHR36307">
    <property type="entry name" value="FLAGELLA BASAL BODY P-RING FORMATION PROTEIN FLGA"/>
    <property type="match status" value="1"/>
</dbReference>
<dbReference type="EMBL" id="BKCN01000003">
    <property type="protein sequence ID" value="GER03308.1"/>
    <property type="molecule type" value="Genomic_DNA"/>
</dbReference>
<dbReference type="Gene3D" id="3.90.1210.10">
    <property type="entry name" value="Antifreeze-like/N-acetylneuraminic acid synthase C-terminal domain"/>
    <property type="match status" value="1"/>
</dbReference>
<name>A0A5A7N5A2_9PROT</name>
<evidence type="ECO:0000256" key="4">
    <source>
        <dbReference type="RuleBase" id="RU362063"/>
    </source>
</evidence>
<dbReference type="PANTHER" id="PTHR36307:SF1">
    <property type="entry name" value="FLAGELLA BASAL BODY P-RING FORMATION PROTEIN FLGA"/>
    <property type="match status" value="1"/>
</dbReference>
<reference evidence="6 7" key="1">
    <citation type="submission" date="2019-09" db="EMBL/GenBank/DDBJ databases">
        <title>NBRP : Genome information of microbial organism related human and environment.</title>
        <authorList>
            <person name="Hattori M."/>
            <person name="Oshima K."/>
            <person name="Inaba H."/>
            <person name="Suda W."/>
            <person name="Sakamoto M."/>
            <person name="Iino T."/>
            <person name="Kitahara M."/>
            <person name="Oshida Y."/>
            <person name="Iida T."/>
            <person name="Kudo T."/>
            <person name="Itoh T."/>
            <person name="Ohkuma M."/>
        </authorList>
    </citation>
    <scope>NUCLEOTIDE SEQUENCE [LARGE SCALE GENOMIC DNA]</scope>
    <source>
        <strain evidence="6 7">Q-1</strain>
    </source>
</reference>
<evidence type="ECO:0000259" key="5">
    <source>
        <dbReference type="SMART" id="SM00858"/>
    </source>
</evidence>